<accession>A0A8S9WWX5</accession>
<gene>
    <name evidence="11" type="ORF">GE061_005163</name>
</gene>
<keyword evidence="12" id="KW-1185">Reference proteome</keyword>
<dbReference type="InterPro" id="IPR001128">
    <property type="entry name" value="Cyt_P450"/>
</dbReference>
<dbReference type="CDD" id="cd20651">
    <property type="entry name" value="CYP15A1-like"/>
    <property type="match status" value="1"/>
</dbReference>
<dbReference type="PRINTS" id="PR00463">
    <property type="entry name" value="EP450I"/>
</dbReference>
<comment type="cofactor">
    <cofactor evidence="1 8">
        <name>heme</name>
        <dbReference type="ChEBI" id="CHEBI:30413"/>
    </cofactor>
</comment>
<dbReference type="GO" id="GO:0008395">
    <property type="term" value="F:steroid hydroxylase activity"/>
    <property type="evidence" value="ECO:0007669"/>
    <property type="project" value="TreeGrafter"/>
</dbReference>
<dbReference type="GO" id="GO:0020037">
    <property type="term" value="F:heme binding"/>
    <property type="evidence" value="ECO:0007669"/>
    <property type="project" value="InterPro"/>
</dbReference>
<keyword evidence="3 8" id="KW-0349">Heme</keyword>
<keyword evidence="6 8" id="KW-0408">Iron</keyword>
<dbReference type="GO" id="GO:0016712">
    <property type="term" value="F:oxidoreductase activity, acting on paired donors, with incorporation or reduction of molecular oxygen, reduced flavin or flavoprotein as one donor, and incorporation of one atom of oxygen"/>
    <property type="evidence" value="ECO:0007669"/>
    <property type="project" value="TreeGrafter"/>
</dbReference>
<dbReference type="InterPro" id="IPR050182">
    <property type="entry name" value="Cytochrome_P450_fam2"/>
</dbReference>
<evidence type="ECO:0000256" key="7">
    <source>
        <dbReference type="ARBA" id="ARBA00023033"/>
    </source>
</evidence>
<dbReference type="InterPro" id="IPR017972">
    <property type="entry name" value="Cyt_P450_CS"/>
</dbReference>
<dbReference type="InterPro" id="IPR036396">
    <property type="entry name" value="Cyt_P450_sf"/>
</dbReference>
<evidence type="ECO:0000313" key="12">
    <source>
        <dbReference type="Proteomes" id="UP000466442"/>
    </source>
</evidence>
<feature type="binding site" description="axial binding residue" evidence="8">
    <location>
        <position position="477"/>
    </location>
    <ligand>
        <name>heme</name>
        <dbReference type="ChEBI" id="CHEBI:30413"/>
    </ligand>
    <ligandPart>
        <name>Fe</name>
        <dbReference type="ChEBI" id="CHEBI:18248"/>
    </ligandPart>
</feature>
<feature type="transmembrane region" description="Helical" evidence="10">
    <location>
        <begin position="34"/>
        <end position="53"/>
    </location>
</feature>
<sequence>MQVDILERTDLNGARETARSSPSKVHEVGLPHHYKMWLAVLLFVAFMGFLLFLDTKKPKNFPPGPKWYPIFGSALKVAKMRKDEGGYLYKATAELARQYGPVVGLKVGKDRQVVCCDYPSIKEMLTKDEFDGRPQGPFYETRTWGTRRGLLLTDEEFWVEQRRFVLRHLRDFGFGRRTMAELVEQEAEHLVNYFKEKVNAEKGGAVIEMADAFGVNVLNTLWMMMASIRYSYEDQELKKLQNLLTELFANIDMVGTLFSQFPFLRHVAPEASGYKQFINIHQKVWTFLKTELDKHKETFNENEPRDLMDVYLQMLQSPEKNASFSESQLLAICMDMFMAGSETTSKSLGFGFLYMLLTPEVVKKGQEEIDRVVGRERLPNLNDRPSMPYIEAIVYESVRVFMGRTFSIPHRALRDTTLHGYYVPKDTMVVANFNGTLMDENLWGDPHVFRPDRFLDENGKIFVPDWYLPFGYGKHRCMGQTLARSNIFLFTASLLQNFDFVIPPGTEPPKTCGVDGVTPSPGSYYALVTNRC</sequence>
<evidence type="ECO:0000256" key="10">
    <source>
        <dbReference type="SAM" id="Phobius"/>
    </source>
</evidence>
<dbReference type="FunFam" id="1.10.630.10:FF:000036">
    <property type="entry name" value="CYtochrome P450 family"/>
    <property type="match status" value="1"/>
</dbReference>
<dbReference type="GO" id="GO:0005737">
    <property type="term" value="C:cytoplasm"/>
    <property type="evidence" value="ECO:0007669"/>
    <property type="project" value="TreeGrafter"/>
</dbReference>
<dbReference type="Gene3D" id="1.10.630.10">
    <property type="entry name" value="Cytochrome P450"/>
    <property type="match status" value="1"/>
</dbReference>
<evidence type="ECO:0000256" key="6">
    <source>
        <dbReference type="ARBA" id="ARBA00023004"/>
    </source>
</evidence>
<reference evidence="11" key="1">
    <citation type="journal article" date="2021" name="Mol. Ecol. Resour.">
        <title>Apolygus lucorum genome provides insights into omnivorousness and mesophyll feeding.</title>
        <authorList>
            <person name="Liu Y."/>
            <person name="Liu H."/>
            <person name="Wang H."/>
            <person name="Huang T."/>
            <person name="Liu B."/>
            <person name="Yang B."/>
            <person name="Yin L."/>
            <person name="Li B."/>
            <person name="Zhang Y."/>
            <person name="Zhang S."/>
            <person name="Jiang F."/>
            <person name="Zhang X."/>
            <person name="Ren Y."/>
            <person name="Wang B."/>
            <person name="Wang S."/>
            <person name="Lu Y."/>
            <person name="Wu K."/>
            <person name="Fan W."/>
            <person name="Wang G."/>
        </authorList>
    </citation>
    <scope>NUCLEOTIDE SEQUENCE</scope>
    <source>
        <strain evidence="11">12Hb</strain>
    </source>
</reference>
<evidence type="ECO:0000256" key="1">
    <source>
        <dbReference type="ARBA" id="ARBA00001971"/>
    </source>
</evidence>
<keyword evidence="4 8" id="KW-0479">Metal-binding</keyword>
<dbReference type="GO" id="GO:0006805">
    <property type="term" value="P:xenobiotic metabolic process"/>
    <property type="evidence" value="ECO:0007669"/>
    <property type="project" value="TreeGrafter"/>
</dbReference>
<dbReference type="InterPro" id="IPR002401">
    <property type="entry name" value="Cyt_P450_E_grp-I"/>
</dbReference>
<dbReference type="Proteomes" id="UP000466442">
    <property type="component" value="Unassembled WGS sequence"/>
</dbReference>
<keyword evidence="10" id="KW-0812">Transmembrane</keyword>
<dbReference type="SUPFAM" id="SSF48264">
    <property type="entry name" value="Cytochrome P450"/>
    <property type="match status" value="1"/>
</dbReference>
<proteinExistence type="inferred from homology"/>
<dbReference type="OrthoDB" id="1055148at2759"/>
<dbReference type="PANTHER" id="PTHR24300">
    <property type="entry name" value="CYTOCHROME P450 508A4-RELATED"/>
    <property type="match status" value="1"/>
</dbReference>
<comment type="similarity">
    <text evidence="2 9">Belongs to the cytochrome P450 family.</text>
</comment>
<evidence type="ECO:0000256" key="2">
    <source>
        <dbReference type="ARBA" id="ARBA00010617"/>
    </source>
</evidence>
<dbReference type="Pfam" id="PF00067">
    <property type="entry name" value="p450"/>
    <property type="match status" value="1"/>
</dbReference>
<evidence type="ECO:0008006" key="13">
    <source>
        <dbReference type="Google" id="ProtNLM"/>
    </source>
</evidence>
<dbReference type="EMBL" id="WIXP02000013">
    <property type="protein sequence ID" value="KAF6200719.1"/>
    <property type="molecule type" value="Genomic_DNA"/>
</dbReference>
<keyword evidence="5 9" id="KW-0560">Oxidoreductase</keyword>
<evidence type="ECO:0000256" key="4">
    <source>
        <dbReference type="ARBA" id="ARBA00022723"/>
    </source>
</evidence>
<dbReference type="GO" id="GO:0005506">
    <property type="term" value="F:iron ion binding"/>
    <property type="evidence" value="ECO:0007669"/>
    <property type="project" value="InterPro"/>
</dbReference>
<keyword evidence="10" id="KW-1133">Transmembrane helix</keyword>
<protein>
    <recommendedName>
        <fullName evidence="13">Cytochrome P450</fullName>
    </recommendedName>
</protein>
<comment type="caution">
    <text evidence="11">The sequence shown here is derived from an EMBL/GenBank/DDBJ whole genome shotgun (WGS) entry which is preliminary data.</text>
</comment>
<dbReference type="AlphaFoldDB" id="A0A8S9WWX5"/>
<keyword evidence="10" id="KW-0472">Membrane</keyword>
<dbReference type="PANTHER" id="PTHR24300:SF376">
    <property type="entry name" value="CYTOCHROME P450 15A1"/>
    <property type="match status" value="1"/>
</dbReference>
<evidence type="ECO:0000256" key="9">
    <source>
        <dbReference type="RuleBase" id="RU000461"/>
    </source>
</evidence>
<evidence type="ECO:0000256" key="8">
    <source>
        <dbReference type="PIRSR" id="PIRSR602401-1"/>
    </source>
</evidence>
<dbReference type="GO" id="GO:0006082">
    <property type="term" value="P:organic acid metabolic process"/>
    <property type="evidence" value="ECO:0007669"/>
    <property type="project" value="TreeGrafter"/>
</dbReference>
<dbReference type="PROSITE" id="PS00086">
    <property type="entry name" value="CYTOCHROME_P450"/>
    <property type="match status" value="1"/>
</dbReference>
<evidence type="ECO:0000313" key="11">
    <source>
        <dbReference type="EMBL" id="KAF6200719.1"/>
    </source>
</evidence>
<dbReference type="PRINTS" id="PR00385">
    <property type="entry name" value="P450"/>
</dbReference>
<evidence type="ECO:0000256" key="3">
    <source>
        <dbReference type="ARBA" id="ARBA00022617"/>
    </source>
</evidence>
<keyword evidence="7 9" id="KW-0503">Monooxygenase</keyword>
<evidence type="ECO:0000256" key="5">
    <source>
        <dbReference type="ARBA" id="ARBA00023002"/>
    </source>
</evidence>
<organism evidence="11 12">
    <name type="scientific">Apolygus lucorum</name>
    <name type="common">Small green plant bug</name>
    <name type="synonym">Lygocoris lucorum</name>
    <dbReference type="NCBI Taxonomy" id="248454"/>
    <lineage>
        <taxon>Eukaryota</taxon>
        <taxon>Metazoa</taxon>
        <taxon>Ecdysozoa</taxon>
        <taxon>Arthropoda</taxon>
        <taxon>Hexapoda</taxon>
        <taxon>Insecta</taxon>
        <taxon>Pterygota</taxon>
        <taxon>Neoptera</taxon>
        <taxon>Paraneoptera</taxon>
        <taxon>Hemiptera</taxon>
        <taxon>Heteroptera</taxon>
        <taxon>Panheteroptera</taxon>
        <taxon>Cimicomorpha</taxon>
        <taxon>Miridae</taxon>
        <taxon>Mirini</taxon>
        <taxon>Apolygus</taxon>
    </lineage>
</organism>
<name>A0A8S9WWX5_APOLU</name>